<dbReference type="GO" id="GO:0046872">
    <property type="term" value="F:metal ion binding"/>
    <property type="evidence" value="ECO:0007669"/>
    <property type="project" value="UniProtKB-KW"/>
</dbReference>
<feature type="domain" description="PilY1 beta-propeller" evidence="4">
    <location>
        <begin position="674"/>
        <end position="960"/>
    </location>
</feature>
<evidence type="ECO:0000256" key="2">
    <source>
        <dbReference type="ARBA" id="ARBA00022837"/>
    </source>
</evidence>
<feature type="chain" id="PRO_5041436108" evidence="3">
    <location>
        <begin position="22"/>
        <end position="1187"/>
    </location>
</feature>
<gene>
    <name evidence="5" type="primary">pilY</name>
    <name evidence="5" type="ORF">GCM10007894_05380</name>
</gene>
<evidence type="ECO:0000256" key="3">
    <source>
        <dbReference type="SAM" id="SignalP"/>
    </source>
</evidence>
<proteinExistence type="predicted"/>
<evidence type="ECO:0000256" key="1">
    <source>
        <dbReference type="ARBA" id="ARBA00022723"/>
    </source>
</evidence>
<name>A0AA37TQ59_9GAMM</name>
<dbReference type="Gene3D" id="3.40.50.410">
    <property type="entry name" value="von Willebrand factor, type A domain"/>
    <property type="match status" value="1"/>
</dbReference>
<evidence type="ECO:0000313" key="5">
    <source>
        <dbReference type="EMBL" id="GLS82561.1"/>
    </source>
</evidence>
<dbReference type="EMBL" id="BSPO01000001">
    <property type="protein sequence ID" value="GLS82561.1"/>
    <property type="molecule type" value="Genomic_DNA"/>
</dbReference>
<feature type="signal peptide" evidence="3">
    <location>
        <begin position="1"/>
        <end position="21"/>
    </location>
</feature>
<evidence type="ECO:0000313" key="6">
    <source>
        <dbReference type="Proteomes" id="UP001157439"/>
    </source>
</evidence>
<keyword evidence="2" id="KW-0106">Calcium</keyword>
<organism evidence="5 6">
    <name type="scientific">Paraferrimonas haliotis</name>
    <dbReference type="NCBI Taxonomy" id="2013866"/>
    <lineage>
        <taxon>Bacteria</taxon>
        <taxon>Pseudomonadati</taxon>
        <taxon>Pseudomonadota</taxon>
        <taxon>Gammaproteobacteria</taxon>
        <taxon>Alteromonadales</taxon>
        <taxon>Ferrimonadaceae</taxon>
        <taxon>Paraferrimonas</taxon>
    </lineage>
</organism>
<keyword evidence="3" id="KW-0732">Signal</keyword>
<protein>
    <submittedName>
        <fullName evidence="5">Type IV pili system adhesin PilY</fullName>
    </submittedName>
</protein>
<evidence type="ECO:0000259" key="4">
    <source>
        <dbReference type="Pfam" id="PF05567"/>
    </source>
</evidence>
<dbReference type="AlphaFoldDB" id="A0AA37TQ59"/>
<reference evidence="5 6" key="1">
    <citation type="journal article" date="2014" name="Int. J. Syst. Evol. Microbiol.">
        <title>Complete genome sequence of Corynebacterium casei LMG S-19264T (=DSM 44701T), isolated from a smear-ripened cheese.</title>
        <authorList>
            <consortium name="US DOE Joint Genome Institute (JGI-PGF)"/>
            <person name="Walter F."/>
            <person name="Albersmeier A."/>
            <person name="Kalinowski J."/>
            <person name="Ruckert C."/>
        </authorList>
    </citation>
    <scope>NUCLEOTIDE SEQUENCE [LARGE SCALE GENOMIC DNA]</scope>
    <source>
        <strain evidence="5 6">NBRC 112785</strain>
    </source>
</reference>
<sequence>MVRILITILTLTFVILSQVKADDTELYVFDASQRKGVRPKVLIIFDNSGSMNAVSSEKPGYDPTIDYDPVLSGFFGDKGLYWTANGIDNASMPVPSSPSDARRFLEAINGCDTARQALDKHGIYTGFIREYSKKGNTGSWEEIRENNGFNANDLIDCLADINEGNPKNAPGQADAFPIDGGKPKGNDHFDAAYDTNIADYVNNTNFGSGSPITLYTDNYLFWFHADEDDLGTVSSTLLEQAQKVITSVIETTPGIDLGLSLFNLNYPSGTRHGGRIVAGIQEMNAAGRADLASKVSRITADTNTPLTETLYEAYRYLSGKSPYYGFADSSYKGGSVDYDTKSKSYLPTDPNCLNSDGNYISPFGNCQGSTYIILITDGLPTEDENADSKIKSLPQGVGKPYVEGKMTSYLPALAEWMYKHDVVSPASNYDDVDMKRNTILYTIGFSDQADDAEGLLLDAAKRGGGKYFSAYNSQELQKSLTDIFIEISKETASFTSPSIASNNFDRTQTLDAVYYGMFYPNSGPRWMGNLKKLRIKGDGTIVDSRGLAAIGLDGNIRSRSCSIWTPTSTCSALADGGDGNEVHDGGVVHMLRQGSKRSIYSDTGVNGSLQTLSASNLAAKAGDMRAAVDYLNLSSSDSQSDSQIVAEQIAWIEGKDVDNDLGIGNSNAIRQDVLGDPLHSKPLAITFGKSDGSQDVRILMGTNHGLLHMFKDAGDTVSEAWAFAPYDLLPNSVTLRDNPPSGIHSEYGVDSSPVAYVRDVNANGMIEPSDGDKVWVYFGLRRGGNAYYAMDITNPDSPKLLWKVDADTTGLSELGQSWSEPIVTYINGYPGTSKDTAKPVVVIGGGYDSLKDKAGPTYKDSAGRAVYILDAETGTPIHSFGATGSGASTIITDMVDSIPNKIAALDSNGDGLSDRLYATDTGANVWRFDLVGTDFSKWTAYKFAELGGSSDVDNRRFFSEPAVAQTAMTQVTSINGDMMYQEQAYDAITVGSGNRPGPLGLDREDYFFTLRDRNVYSALVDLANPAPAPIRMSDMYDVMKSGYGSASDQAGQDALDETYSAKKGWFMHFSDEGEKALSAATILGGKVYYTSFVPQTELAENQCMLEGGGRLYVRDLHRGINSLSEPYYDLGVRVPDTPQIVVPPGEPSDIYLVGVGKGELNPDGEYSGSVGTDMQMRAKRIYYHIDE</sequence>
<comment type="caution">
    <text evidence="5">The sequence shown here is derived from an EMBL/GenBank/DDBJ whole genome shotgun (WGS) entry which is preliminary data.</text>
</comment>
<dbReference type="SUPFAM" id="SSF53300">
    <property type="entry name" value="vWA-like"/>
    <property type="match status" value="1"/>
</dbReference>
<keyword evidence="6" id="KW-1185">Reference proteome</keyword>
<dbReference type="InterPro" id="IPR008707">
    <property type="entry name" value="B-propeller_PilY1"/>
</dbReference>
<dbReference type="Pfam" id="PF05567">
    <property type="entry name" value="T4P_PilY1"/>
    <property type="match status" value="1"/>
</dbReference>
<dbReference type="InterPro" id="IPR036465">
    <property type="entry name" value="vWFA_dom_sf"/>
</dbReference>
<keyword evidence="1" id="KW-0479">Metal-binding</keyword>
<accession>A0AA37TQ59</accession>
<dbReference type="Proteomes" id="UP001157439">
    <property type="component" value="Unassembled WGS sequence"/>
</dbReference>
<dbReference type="RefSeq" id="WP_095500038.1">
    <property type="nucleotide sequence ID" value="NZ_BSPO01000001.1"/>
</dbReference>